<name>A0ACC0Y4Y4_9ROSI</name>
<accession>A0ACC0Y4Y4</accession>
<keyword evidence="2" id="KW-1185">Reference proteome</keyword>
<evidence type="ECO:0000313" key="1">
    <source>
        <dbReference type="EMBL" id="KAJ0030332.1"/>
    </source>
</evidence>
<evidence type="ECO:0000313" key="2">
    <source>
        <dbReference type="Proteomes" id="UP001163603"/>
    </source>
</evidence>
<dbReference type="Proteomes" id="UP001163603">
    <property type="component" value="Chromosome 8"/>
</dbReference>
<reference evidence="2" key="1">
    <citation type="journal article" date="2023" name="G3 (Bethesda)">
        <title>Genome assembly and association tests identify interacting loci associated with vigor, precocity, and sex in interspecific pistachio rootstocks.</title>
        <authorList>
            <person name="Palmer W."/>
            <person name="Jacygrad E."/>
            <person name="Sagayaradj S."/>
            <person name="Cavanaugh K."/>
            <person name="Han R."/>
            <person name="Bertier L."/>
            <person name="Beede B."/>
            <person name="Kafkas S."/>
            <person name="Golino D."/>
            <person name="Preece J."/>
            <person name="Michelmore R."/>
        </authorList>
    </citation>
    <scope>NUCLEOTIDE SEQUENCE [LARGE SCALE GENOMIC DNA]</scope>
</reference>
<dbReference type="EMBL" id="CM047743">
    <property type="protein sequence ID" value="KAJ0030332.1"/>
    <property type="molecule type" value="Genomic_DNA"/>
</dbReference>
<comment type="caution">
    <text evidence="1">The sequence shown here is derived from an EMBL/GenBank/DDBJ whole genome shotgun (WGS) entry which is preliminary data.</text>
</comment>
<organism evidence="1 2">
    <name type="scientific">Pistacia integerrima</name>
    <dbReference type="NCBI Taxonomy" id="434235"/>
    <lineage>
        <taxon>Eukaryota</taxon>
        <taxon>Viridiplantae</taxon>
        <taxon>Streptophyta</taxon>
        <taxon>Embryophyta</taxon>
        <taxon>Tracheophyta</taxon>
        <taxon>Spermatophyta</taxon>
        <taxon>Magnoliopsida</taxon>
        <taxon>eudicotyledons</taxon>
        <taxon>Gunneridae</taxon>
        <taxon>Pentapetalae</taxon>
        <taxon>rosids</taxon>
        <taxon>malvids</taxon>
        <taxon>Sapindales</taxon>
        <taxon>Anacardiaceae</taxon>
        <taxon>Pistacia</taxon>
    </lineage>
</organism>
<protein>
    <submittedName>
        <fullName evidence="1">Uncharacterized protein</fullName>
    </submittedName>
</protein>
<sequence>MVELVGNISSVLGVVLQVGKWLAAPIGRRFMYLYNYNTNFDNLREEVNRLKDVKDRVERKVDAVERNMEEIEENVRKWQNNVEKTVVQTEGLIQDKRASLGSGAHEPSSPMFELDSVNKPSSSQVD</sequence>
<gene>
    <name evidence="1" type="ORF">Pint_13708</name>
</gene>
<proteinExistence type="predicted"/>